<name>A0A5E4MJP3_9HEMI</name>
<protein>
    <submittedName>
        <fullName evidence="6">Ubiquitin-conjugating enzyme E2,Ubiquitin-conjugating enzyme/RWD-like,Ubiquitin-conjugating enzyme</fullName>
    </submittedName>
</protein>
<dbReference type="InterPro" id="IPR023313">
    <property type="entry name" value="UBQ-conjugating_AS"/>
</dbReference>
<dbReference type="SMART" id="SM00212">
    <property type="entry name" value="UBCc"/>
    <property type="match status" value="1"/>
</dbReference>
<gene>
    <name evidence="6" type="ORF">CINCED_3A005170</name>
</gene>
<dbReference type="InterPro" id="IPR016135">
    <property type="entry name" value="UBQ-conjugating_enzyme/RWD"/>
</dbReference>
<dbReference type="PROSITE" id="PS00183">
    <property type="entry name" value="UBC_1"/>
    <property type="match status" value="1"/>
</dbReference>
<evidence type="ECO:0000256" key="4">
    <source>
        <dbReference type="RuleBase" id="RU362109"/>
    </source>
</evidence>
<comment type="similarity">
    <text evidence="4">Belongs to the ubiquitin-conjugating enzyme family.</text>
</comment>
<proteinExistence type="inferred from homology"/>
<keyword evidence="2 4" id="KW-0833">Ubl conjugation pathway</keyword>
<dbReference type="Gene3D" id="3.10.110.10">
    <property type="entry name" value="Ubiquitin Conjugating Enzyme"/>
    <property type="match status" value="1"/>
</dbReference>
<keyword evidence="4" id="KW-0067">ATP-binding</keyword>
<dbReference type="EMBL" id="CABPRJ010000951">
    <property type="protein sequence ID" value="VVC31764.1"/>
    <property type="molecule type" value="Genomic_DNA"/>
</dbReference>
<evidence type="ECO:0000256" key="3">
    <source>
        <dbReference type="PROSITE-ProRule" id="PRU10133"/>
    </source>
</evidence>
<dbReference type="Pfam" id="PF00179">
    <property type="entry name" value="UQ_con"/>
    <property type="match status" value="1"/>
</dbReference>
<keyword evidence="4" id="KW-0547">Nucleotide-binding</keyword>
<evidence type="ECO:0000259" key="5">
    <source>
        <dbReference type="PROSITE" id="PS50127"/>
    </source>
</evidence>
<feature type="domain" description="UBC core" evidence="5">
    <location>
        <begin position="2"/>
        <end position="152"/>
    </location>
</feature>
<feature type="active site" description="Glycyl thioester intermediate" evidence="3">
    <location>
        <position position="86"/>
    </location>
</feature>
<sequence length="159" mass="18492">MFNKPRLKKELSELIVDPPIGIKVNIKENSLNILEAEINGPKDSPYEDGVFKLIIEVLKDYPFEAPRINFITPIYHPNINRIGRICLHMLNKSTEFSWKPMYTIKHALVAIRNLMDCPNPDDPMLSAVAKEYTTNKDVFEYKAKKFTKMYATMRRTNTQ</sequence>
<reference evidence="6 7" key="1">
    <citation type="submission" date="2019-08" db="EMBL/GenBank/DDBJ databases">
        <authorList>
            <person name="Alioto T."/>
            <person name="Alioto T."/>
            <person name="Gomez Garrido J."/>
        </authorList>
    </citation>
    <scope>NUCLEOTIDE SEQUENCE [LARGE SCALE GENOMIC DNA]</scope>
</reference>
<dbReference type="PANTHER" id="PTHR24068">
    <property type="entry name" value="UBIQUITIN-CONJUGATING ENZYME E2"/>
    <property type="match status" value="1"/>
</dbReference>
<evidence type="ECO:0000313" key="7">
    <source>
        <dbReference type="Proteomes" id="UP000325440"/>
    </source>
</evidence>
<dbReference type="Proteomes" id="UP000325440">
    <property type="component" value="Unassembled WGS sequence"/>
</dbReference>
<evidence type="ECO:0000256" key="2">
    <source>
        <dbReference type="ARBA" id="ARBA00022786"/>
    </source>
</evidence>
<keyword evidence="1" id="KW-0808">Transferase</keyword>
<dbReference type="AlphaFoldDB" id="A0A5E4MJP3"/>
<evidence type="ECO:0000313" key="6">
    <source>
        <dbReference type="EMBL" id="VVC31764.1"/>
    </source>
</evidence>
<dbReference type="InterPro" id="IPR000608">
    <property type="entry name" value="UBC"/>
</dbReference>
<dbReference type="SUPFAM" id="SSF54495">
    <property type="entry name" value="UBC-like"/>
    <property type="match status" value="1"/>
</dbReference>
<evidence type="ECO:0000256" key="1">
    <source>
        <dbReference type="ARBA" id="ARBA00022679"/>
    </source>
</evidence>
<organism evidence="6 7">
    <name type="scientific">Cinara cedri</name>
    <dbReference type="NCBI Taxonomy" id="506608"/>
    <lineage>
        <taxon>Eukaryota</taxon>
        <taxon>Metazoa</taxon>
        <taxon>Ecdysozoa</taxon>
        <taxon>Arthropoda</taxon>
        <taxon>Hexapoda</taxon>
        <taxon>Insecta</taxon>
        <taxon>Pterygota</taxon>
        <taxon>Neoptera</taxon>
        <taxon>Paraneoptera</taxon>
        <taxon>Hemiptera</taxon>
        <taxon>Sternorrhyncha</taxon>
        <taxon>Aphidomorpha</taxon>
        <taxon>Aphidoidea</taxon>
        <taxon>Aphididae</taxon>
        <taxon>Lachninae</taxon>
        <taxon>Cinara</taxon>
    </lineage>
</organism>
<dbReference type="PROSITE" id="PS50127">
    <property type="entry name" value="UBC_2"/>
    <property type="match status" value="1"/>
</dbReference>
<dbReference type="OrthoDB" id="9978460at2759"/>
<dbReference type="GO" id="GO:0005524">
    <property type="term" value="F:ATP binding"/>
    <property type="evidence" value="ECO:0007669"/>
    <property type="project" value="UniProtKB-UniRule"/>
</dbReference>
<accession>A0A5E4MJP3</accession>
<keyword evidence="7" id="KW-1185">Reference proteome</keyword>
<dbReference type="GO" id="GO:0016740">
    <property type="term" value="F:transferase activity"/>
    <property type="evidence" value="ECO:0007669"/>
    <property type="project" value="UniProtKB-KW"/>
</dbReference>